<reference evidence="1 2" key="1">
    <citation type="journal article" date="2019" name="Nat. Ecol. Evol.">
        <title>Megaphylogeny resolves global patterns of mushroom evolution.</title>
        <authorList>
            <person name="Varga T."/>
            <person name="Krizsan K."/>
            <person name="Foldi C."/>
            <person name="Dima B."/>
            <person name="Sanchez-Garcia M."/>
            <person name="Sanchez-Ramirez S."/>
            <person name="Szollosi G.J."/>
            <person name="Szarkandi J.G."/>
            <person name="Papp V."/>
            <person name="Albert L."/>
            <person name="Andreopoulos W."/>
            <person name="Angelini C."/>
            <person name="Antonin V."/>
            <person name="Barry K.W."/>
            <person name="Bougher N.L."/>
            <person name="Buchanan P."/>
            <person name="Buyck B."/>
            <person name="Bense V."/>
            <person name="Catcheside P."/>
            <person name="Chovatia M."/>
            <person name="Cooper J."/>
            <person name="Damon W."/>
            <person name="Desjardin D."/>
            <person name="Finy P."/>
            <person name="Geml J."/>
            <person name="Haridas S."/>
            <person name="Hughes K."/>
            <person name="Justo A."/>
            <person name="Karasinski D."/>
            <person name="Kautmanova I."/>
            <person name="Kiss B."/>
            <person name="Kocsube S."/>
            <person name="Kotiranta H."/>
            <person name="LaButti K.M."/>
            <person name="Lechner B.E."/>
            <person name="Liimatainen K."/>
            <person name="Lipzen A."/>
            <person name="Lukacs Z."/>
            <person name="Mihaltcheva S."/>
            <person name="Morgado L.N."/>
            <person name="Niskanen T."/>
            <person name="Noordeloos M.E."/>
            <person name="Ohm R.A."/>
            <person name="Ortiz-Santana B."/>
            <person name="Ovrebo C."/>
            <person name="Racz N."/>
            <person name="Riley R."/>
            <person name="Savchenko A."/>
            <person name="Shiryaev A."/>
            <person name="Soop K."/>
            <person name="Spirin V."/>
            <person name="Szebenyi C."/>
            <person name="Tomsovsky M."/>
            <person name="Tulloss R.E."/>
            <person name="Uehling J."/>
            <person name="Grigoriev I.V."/>
            <person name="Vagvolgyi C."/>
            <person name="Papp T."/>
            <person name="Martin F.M."/>
            <person name="Miettinen O."/>
            <person name="Hibbett D.S."/>
            <person name="Nagy L.G."/>
        </authorList>
    </citation>
    <scope>NUCLEOTIDE SEQUENCE [LARGE SCALE GENOMIC DNA]</scope>
    <source>
        <strain evidence="1 2">FP101781</strain>
    </source>
</reference>
<organism evidence="1 2">
    <name type="scientific">Coprinellus micaceus</name>
    <name type="common">Glistening ink-cap mushroom</name>
    <name type="synonym">Coprinus micaceus</name>
    <dbReference type="NCBI Taxonomy" id="71717"/>
    <lineage>
        <taxon>Eukaryota</taxon>
        <taxon>Fungi</taxon>
        <taxon>Dikarya</taxon>
        <taxon>Basidiomycota</taxon>
        <taxon>Agaricomycotina</taxon>
        <taxon>Agaricomycetes</taxon>
        <taxon>Agaricomycetidae</taxon>
        <taxon>Agaricales</taxon>
        <taxon>Agaricineae</taxon>
        <taxon>Psathyrellaceae</taxon>
        <taxon>Coprinellus</taxon>
    </lineage>
</organism>
<evidence type="ECO:0008006" key="3">
    <source>
        <dbReference type="Google" id="ProtNLM"/>
    </source>
</evidence>
<name>A0A4Y7TET7_COPMI</name>
<comment type="caution">
    <text evidence="1">The sequence shown here is derived from an EMBL/GenBank/DDBJ whole genome shotgun (WGS) entry which is preliminary data.</text>
</comment>
<dbReference type="EMBL" id="QPFP01000015">
    <property type="protein sequence ID" value="TEB32521.1"/>
    <property type="molecule type" value="Genomic_DNA"/>
</dbReference>
<dbReference type="Proteomes" id="UP000298030">
    <property type="component" value="Unassembled WGS sequence"/>
</dbReference>
<accession>A0A4Y7TET7</accession>
<sequence length="221" mass="24045">MQSAHHSHPHMHTLSVPAAHHHAPSSSSSVLLLIENSLAMAAIWSDIRQRCLEPLLRDFDEAKMKVLAVETLPVPSSPLERGGVHQGGLDSIRFNGSPNNRLSTAKVNAAIDLLLNSNSPYGGDQSHLVLVAASAPIDNPLLGIRQYAWFLLAEKLQKANISCHLVLARNGEDMSSLIGLYDKTRWLQGALEVHSINEDGKHVRHSVLVIPHIPITLPPPA</sequence>
<evidence type="ECO:0000313" key="1">
    <source>
        <dbReference type="EMBL" id="TEB32521.1"/>
    </source>
</evidence>
<dbReference type="OrthoDB" id="3263163at2759"/>
<keyword evidence="2" id="KW-1185">Reference proteome</keyword>
<evidence type="ECO:0000313" key="2">
    <source>
        <dbReference type="Proteomes" id="UP000298030"/>
    </source>
</evidence>
<dbReference type="AlphaFoldDB" id="A0A4Y7TET7"/>
<gene>
    <name evidence="1" type="ORF">FA13DRAFT_259565</name>
</gene>
<protein>
    <recommendedName>
        <fullName evidence="3">Mediator of RNA polymerase II transcription subunit 25</fullName>
    </recommendedName>
</protein>
<proteinExistence type="predicted"/>